<evidence type="ECO:0000313" key="2">
    <source>
        <dbReference type="Proteomes" id="UP000005239"/>
    </source>
</evidence>
<dbReference type="Proteomes" id="UP000005239">
    <property type="component" value="Unassembled WGS sequence"/>
</dbReference>
<reference evidence="2" key="1">
    <citation type="journal article" date="2008" name="Nat. Genet.">
        <title>The Pristionchus pacificus genome provides a unique perspective on nematode lifestyle and parasitism.</title>
        <authorList>
            <person name="Dieterich C."/>
            <person name="Clifton S.W."/>
            <person name="Schuster L.N."/>
            <person name="Chinwalla A."/>
            <person name="Delehaunty K."/>
            <person name="Dinkelacker I."/>
            <person name="Fulton L."/>
            <person name="Fulton R."/>
            <person name="Godfrey J."/>
            <person name="Minx P."/>
            <person name="Mitreva M."/>
            <person name="Roeseler W."/>
            <person name="Tian H."/>
            <person name="Witte H."/>
            <person name="Yang S.P."/>
            <person name="Wilson R.K."/>
            <person name="Sommer R.J."/>
        </authorList>
    </citation>
    <scope>NUCLEOTIDE SEQUENCE [LARGE SCALE GENOMIC DNA]</scope>
    <source>
        <strain evidence="2">PS312</strain>
    </source>
</reference>
<keyword evidence="2" id="KW-1185">Reference proteome</keyword>
<sequence length="172" mass="19011">MSAVFFTLLLLSSAVAIIVDTPANPSQLWPVYAYYNWGQAVHAFCPDNPSCINAIQHNGIGYDPTNGKVAIGKAVSESRITAVRIACPIGSTKLRNLGFTKSGKHYVHNLLGFGLKQGWVSTQFGACGATVPIKRWKSRVSDDLMYARDLEWNTWYRGLVQDGGAVQFWMWP</sequence>
<organism evidence="1 2">
    <name type="scientific">Pristionchus pacificus</name>
    <name type="common">Parasitic nematode worm</name>
    <dbReference type="NCBI Taxonomy" id="54126"/>
    <lineage>
        <taxon>Eukaryota</taxon>
        <taxon>Metazoa</taxon>
        <taxon>Ecdysozoa</taxon>
        <taxon>Nematoda</taxon>
        <taxon>Chromadorea</taxon>
        <taxon>Rhabditida</taxon>
        <taxon>Rhabditina</taxon>
        <taxon>Diplogasteromorpha</taxon>
        <taxon>Diplogasteroidea</taxon>
        <taxon>Neodiplogasteridae</taxon>
        <taxon>Pristionchus</taxon>
    </lineage>
</organism>
<dbReference type="EnsemblMetazoa" id="PPA35377.1">
    <property type="protein sequence ID" value="PPA35377.1"/>
    <property type="gene ID" value="WBGene00273746"/>
</dbReference>
<name>A0A454XXV1_PRIPA</name>
<dbReference type="AlphaFoldDB" id="A0A454XXV1"/>
<evidence type="ECO:0000313" key="1">
    <source>
        <dbReference type="EnsemblMetazoa" id="PPA35377.1"/>
    </source>
</evidence>
<reference evidence="1" key="2">
    <citation type="submission" date="2022-06" db="UniProtKB">
        <authorList>
            <consortium name="EnsemblMetazoa"/>
        </authorList>
    </citation>
    <scope>IDENTIFICATION</scope>
    <source>
        <strain evidence="1">PS312</strain>
    </source>
</reference>
<proteinExistence type="predicted"/>
<accession>A0A8R1YRI0</accession>
<gene>
    <name evidence="1" type="primary">WBGene00273746</name>
</gene>
<protein>
    <submittedName>
        <fullName evidence="1">Uncharacterized protein</fullName>
    </submittedName>
</protein>
<accession>A0A454XXV1</accession>
<dbReference type="PANTHER" id="PTHR45581:SF2">
    <property type="entry name" value="METHYLTRANSFERASE DOMAIN-CONTAINING PROTEIN"/>
    <property type="match status" value="1"/>
</dbReference>
<dbReference type="PANTHER" id="PTHR45581">
    <property type="entry name" value="PROTEIN CBG10435"/>
    <property type="match status" value="1"/>
</dbReference>